<dbReference type="GO" id="GO:0016020">
    <property type="term" value="C:membrane"/>
    <property type="evidence" value="ECO:0007669"/>
    <property type="project" value="TreeGrafter"/>
</dbReference>
<protein>
    <submittedName>
        <fullName evidence="2">Pimeloyl-ACP methyl ester carboxylesterase</fullName>
    </submittedName>
</protein>
<dbReference type="InterPro" id="IPR000073">
    <property type="entry name" value="AB_hydrolase_1"/>
</dbReference>
<evidence type="ECO:0000313" key="3">
    <source>
        <dbReference type="Proteomes" id="UP000256269"/>
    </source>
</evidence>
<dbReference type="PANTHER" id="PTHR43798:SF33">
    <property type="entry name" value="HYDROLASE, PUTATIVE (AFU_ORTHOLOGUE AFUA_2G14860)-RELATED"/>
    <property type="match status" value="1"/>
</dbReference>
<sequence length="251" mass="26337">MSTELAFRSSAGTGRTVVFLHGNSSSSSTWQGLLDGPFGQRFHCLALDLPGHGGSRPADDYSVPAHASALAEFLQKNEDVVVVGWSLGGHITLHAANALTRAAGFVIFGTPPIETAASLAEGFLPNPAFNTGFQGEISPEEALAYAKSMLAPDSAVSPDVLVPDILATDPGARTGLGASVAEGRFVDEVEVIANLSQPLLVLHGAEDQLVSLDYLRKLDLPVEVFDGIGHAIQLEAPDLLARRLTEFVEGL</sequence>
<evidence type="ECO:0000313" key="2">
    <source>
        <dbReference type="EMBL" id="REH43598.1"/>
    </source>
</evidence>
<proteinExistence type="predicted"/>
<dbReference type="PANTHER" id="PTHR43798">
    <property type="entry name" value="MONOACYLGLYCEROL LIPASE"/>
    <property type="match status" value="1"/>
</dbReference>
<keyword evidence="3" id="KW-1185">Reference proteome</keyword>
<dbReference type="PRINTS" id="PR00111">
    <property type="entry name" value="ABHYDROLASE"/>
</dbReference>
<dbReference type="SUPFAM" id="SSF53474">
    <property type="entry name" value="alpha/beta-Hydrolases"/>
    <property type="match status" value="1"/>
</dbReference>
<dbReference type="Pfam" id="PF12697">
    <property type="entry name" value="Abhydrolase_6"/>
    <property type="match status" value="1"/>
</dbReference>
<gene>
    <name evidence="2" type="ORF">BCF44_109141</name>
</gene>
<dbReference type="InterPro" id="IPR050266">
    <property type="entry name" value="AB_hydrolase_sf"/>
</dbReference>
<reference evidence="2 3" key="1">
    <citation type="submission" date="2018-08" db="EMBL/GenBank/DDBJ databases">
        <title>Genomic Encyclopedia of Archaeal and Bacterial Type Strains, Phase II (KMG-II): from individual species to whole genera.</title>
        <authorList>
            <person name="Goeker M."/>
        </authorList>
    </citation>
    <scope>NUCLEOTIDE SEQUENCE [LARGE SCALE GENOMIC DNA]</scope>
    <source>
        <strain evidence="2 3">DSM 45791</strain>
    </source>
</reference>
<organism evidence="2 3">
    <name type="scientific">Kutzneria buriramensis</name>
    <dbReference type="NCBI Taxonomy" id="1045776"/>
    <lineage>
        <taxon>Bacteria</taxon>
        <taxon>Bacillati</taxon>
        <taxon>Actinomycetota</taxon>
        <taxon>Actinomycetes</taxon>
        <taxon>Pseudonocardiales</taxon>
        <taxon>Pseudonocardiaceae</taxon>
        <taxon>Kutzneria</taxon>
    </lineage>
</organism>
<dbReference type="RefSeq" id="WP_116177047.1">
    <property type="nucleotide sequence ID" value="NZ_CP144375.1"/>
</dbReference>
<dbReference type="InterPro" id="IPR029058">
    <property type="entry name" value="AB_hydrolase_fold"/>
</dbReference>
<dbReference type="Proteomes" id="UP000256269">
    <property type="component" value="Unassembled WGS sequence"/>
</dbReference>
<dbReference type="GO" id="GO:0003824">
    <property type="term" value="F:catalytic activity"/>
    <property type="evidence" value="ECO:0007669"/>
    <property type="project" value="UniProtKB-ARBA"/>
</dbReference>
<name>A0A3E0HEF8_9PSEU</name>
<feature type="domain" description="AB hydrolase-1" evidence="1">
    <location>
        <begin position="17"/>
        <end position="242"/>
    </location>
</feature>
<dbReference type="OrthoDB" id="3371334at2"/>
<dbReference type="AlphaFoldDB" id="A0A3E0HEF8"/>
<dbReference type="EMBL" id="QUNO01000009">
    <property type="protein sequence ID" value="REH43598.1"/>
    <property type="molecule type" value="Genomic_DNA"/>
</dbReference>
<evidence type="ECO:0000259" key="1">
    <source>
        <dbReference type="Pfam" id="PF12697"/>
    </source>
</evidence>
<dbReference type="Gene3D" id="3.40.50.1820">
    <property type="entry name" value="alpha/beta hydrolase"/>
    <property type="match status" value="1"/>
</dbReference>
<accession>A0A3E0HEF8</accession>
<comment type="caution">
    <text evidence="2">The sequence shown here is derived from an EMBL/GenBank/DDBJ whole genome shotgun (WGS) entry which is preliminary data.</text>
</comment>